<dbReference type="Proteomes" id="UP000694428">
    <property type="component" value="Unplaced"/>
</dbReference>
<dbReference type="CDD" id="cd03074">
    <property type="entry name" value="PDI_b'_Calsequestrin_C"/>
    <property type="match status" value="1"/>
</dbReference>
<accession>A0A8C9LB19</accession>
<keyword evidence="5" id="KW-0514">Muscle protein</keyword>
<feature type="compositionally biased region" description="Acidic residues" evidence="7">
    <location>
        <begin position="115"/>
        <end position="130"/>
    </location>
</feature>
<comment type="function">
    <text evidence="6">Calsequestrin is a high-capacity, moderate affinity, calcium-binding protein and thus acts as an internal calcium store in muscle.</text>
</comment>
<comment type="similarity">
    <text evidence="2 6">Belongs to the calsequestrin family.</text>
</comment>
<keyword evidence="9" id="KW-1185">Reference proteome</keyword>
<dbReference type="Pfam" id="PF01216">
    <property type="entry name" value="Calsequestrin"/>
    <property type="match status" value="1"/>
</dbReference>
<dbReference type="Ensembl" id="ENSPSTT00000014811.1">
    <property type="protein sequence ID" value="ENSPSTP00000014109.1"/>
    <property type="gene ID" value="ENSPSTG00000009981.1"/>
</dbReference>
<protein>
    <recommendedName>
        <fullName evidence="6">Calsequestrin</fullName>
    </recommendedName>
</protein>
<dbReference type="InterPro" id="IPR041860">
    <property type="entry name" value="Calsequestrin_C"/>
</dbReference>
<reference evidence="8" key="2">
    <citation type="submission" date="2025-09" db="UniProtKB">
        <authorList>
            <consortium name="Ensembl"/>
        </authorList>
    </citation>
    <scope>IDENTIFICATION</scope>
</reference>
<dbReference type="FunFam" id="3.40.30.10:FF:000047">
    <property type="entry name" value="Calsequestrin"/>
    <property type="match status" value="1"/>
</dbReference>
<keyword evidence="4" id="KW-0703">Sarcoplasmic reticulum</keyword>
<evidence type="ECO:0000256" key="5">
    <source>
        <dbReference type="ARBA" id="ARBA00023179"/>
    </source>
</evidence>
<keyword evidence="3 6" id="KW-0106">Calcium</keyword>
<evidence type="ECO:0000256" key="2">
    <source>
        <dbReference type="ARBA" id="ARBA00010987"/>
    </source>
</evidence>
<sequence>MYETWEDDIDGIHIVAFAEEDDPDGFEFLETLKEVARDNTDNPELSIIWIDPEDFPLLIPFWEKTFGIDLSRPQIGVVNVTDADSVWLPMADEDDLPDAAELEEWIEDVLGGEINTEDDDDDDDDTADDD</sequence>
<evidence type="ECO:0000313" key="9">
    <source>
        <dbReference type="Proteomes" id="UP000694428"/>
    </source>
</evidence>
<dbReference type="PANTHER" id="PTHR10033:SF0">
    <property type="entry name" value="CALSEQUESTRIN"/>
    <property type="match status" value="1"/>
</dbReference>
<evidence type="ECO:0000256" key="7">
    <source>
        <dbReference type="SAM" id="MobiDB-lite"/>
    </source>
</evidence>
<comment type="subcellular location">
    <subcellularLocation>
        <location evidence="1">Sarcoplasmic reticulum lumen</location>
    </subcellularLocation>
</comment>
<dbReference type="InterPro" id="IPR036249">
    <property type="entry name" value="Thioredoxin-like_sf"/>
</dbReference>
<dbReference type="AlphaFoldDB" id="A0A8C9LB19"/>
<proteinExistence type="inferred from homology"/>
<dbReference type="PANTHER" id="PTHR10033">
    <property type="entry name" value="CALSEQUESTRIN"/>
    <property type="match status" value="1"/>
</dbReference>
<dbReference type="Gene3D" id="3.40.30.10">
    <property type="entry name" value="Glutaredoxin"/>
    <property type="match status" value="1"/>
</dbReference>
<name>A0A8C9LB19_PAVCR</name>
<dbReference type="SUPFAM" id="SSF52833">
    <property type="entry name" value="Thioredoxin-like"/>
    <property type="match status" value="1"/>
</dbReference>
<evidence type="ECO:0000256" key="4">
    <source>
        <dbReference type="ARBA" id="ARBA00022951"/>
    </source>
</evidence>
<evidence type="ECO:0000313" key="8">
    <source>
        <dbReference type="Ensembl" id="ENSPSTP00000014109.1"/>
    </source>
</evidence>
<dbReference type="GO" id="GO:0051279">
    <property type="term" value="P:regulation of release of sequestered calcium ion into cytosol"/>
    <property type="evidence" value="ECO:0007669"/>
    <property type="project" value="TreeGrafter"/>
</dbReference>
<evidence type="ECO:0000256" key="6">
    <source>
        <dbReference type="RuleBase" id="RU000648"/>
    </source>
</evidence>
<evidence type="ECO:0000256" key="3">
    <source>
        <dbReference type="ARBA" id="ARBA00022837"/>
    </source>
</evidence>
<dbReference type="GO" id="GO:0030018">
    <property type="term" value="C:Z disc"/>
    <property type="evidence" value="ECO:0007669"/>
    <property type="project" value="TreeGrafter"/>
</dbReference>
<feature type="region of interest" description="Disordered" evidence="7">
    <location>
        <begin position="109"/>
        <end position="130"/>
    </location>
</feature>
<organism evidence="8 9">
    <name type="scientific">Pavo cristatus</name>
    <name type="common">Indian peafowl</name>
    <name type="synonym">Blue peafowl</name>
    <dbReference type="NCBI Taxonomy" id="9049"/>
    <lineage>
        <taxon>Eukaryota</taxon>
        <taxon>Metazoa</taxon>
        <taxon>Chordata</taxon>
        <taxon>Craniata</taxon>
        <taxon>Vertebrata</taxon>
        <taxon>Euteleostomi</taxon>
        <taxon>Archelosauria</taxon>
        <taxon>Archosauria</taxon>
        <taxon>Dinosauria</taxon>
        <taxon>Saurischia</taxon>
        <taxon>Theropoda</taxon>
        <taxon>Coelurosauria</taxon>
        <taxon>Aves</taxon>
        <taxon>Neognathae</taxon>
        <taxon>Galloanserae</taxon>
        <taxon>Galliformes</taxon>
        <taxon>Phasianidae</taxon>
        <taxon>Phasianinae</taxon>
        <taxon>Pavo</taxon>
    </lineage>
</organism>
<dbReference type="InterPro" id="IPR001393">
    <property type="entry name" value="Calsequestrin"/>
</dbReference>
<reference evidence="8" key="1">
    <citation type="submission" date="2025-08" db="UniProtKB">
        <authorList>
            <consortium name="Ensembl"/>
        </authorList>
    </citation>
    <scope>IDENTIFICATION</scope>
</reference>
<dbReference type="GO" id="GO:0033018">
    <property type="term" value="C:sarcoplasmic reticulum lumen"/>
    <property type="evidence" value="ECO:0007669"/>
    <property type="project" value="UniProtKB-SubCell"/>
</dbReference>
<dbReference type="GO" id="GO:0005509">
    <property type="term" value="F:calcium ion binding"/>
    <property type="evidence" value="ECO:0007669"/>
    <property type="project" value="InterPro"/>
</dbReference>
<evidence type="ECO:0000256" key="1">
    <source>
        <dbReference type="ARBA" id="ARBA00004564"/>
    </source>
</evidence>